<dbReference type="EnsemblPlants" id="Ma07_t03350.1">
    <property type="protein sequence ID" value="Ma07_p03350.1"/>
    <property type="gene ID" value="Ma07_g03350"/>
</dbReference>
<dbReference type="Proteomes" id="UP000012960">
    <property type="component" value="Unplaced"/>
</dbReference>
<sequence>MFARNRCAEKVLMTKMWSTRFMMKLLLHLLDWDTTTWKKVSYPFKICPIERSPYQW</sequence>
<keyword evidence="2" id="KW-1185">Reference proteome</keyword>
<dbReference type="InParanoid" id="A0A804JRN9"/>
<name>A0A804JRN9_MUSAM</name>
<evidence type="ECO:0000313" key="1">
    <source>
        <dbReference type="EnsemblPlants" id="Ma07_p03350.1"/>
    </source>
</evidence>
<protein>
    <submittedName>
        <fullName evidence="1">Uncharacterized protein</fullName>
    </submittedName>
</protein>
<dbReference type="Gramene" id="Ma07_t03350.1">
    <property type="protein sequence ID" value="Ma07_p03350.1"/>
    <property type="gene ID" value="Ma07_g03350"/>
</dbReference>
<organism evidence="1 2">
    <name type="scientific">Musa acuminata subsp. malaccensis</name>
    <name type="common">Wild banana</name>
    <name type="synonym">Musa malaccensis</name>
    <dbReference type="NCBI Taxonomy" id="214687"/>
    <lineage>
        <taxon>Eukaryota</taxon>
        <taxon>Viridiplantae</taxon>
        <taxon>Streptophyta</taxon>
        <taxon>Embryophyta</taxon>
        <taxon>Tracheophyta</taxon>
        <taxon>Spermatophyta</taxon>
        <taxon>Magnoliopsida</taxon>
        <taxon>Liliopsida</taxon>
        <taxon>Zingiberales</taxon>
        <taxon>Musaceae</taxon>
        <taxon>Musa</taxon>
    </lineage>
</organism>
<accession>A0A804JRN9</accession>
<dbReference type="AlphaFoldDB" id="A0A804JRN9"/>
<proteinExistence type="predicted"/>
<reference evidence="1" key="1">
    <citation type="submission" date="2021-05" db="UniProtKB">
        <authorList>
            <consortium name="EnsemblPlants"/>
        </authorList>
    </citation>
    <scope>IDENTIFICATION</scope>
    <source>
        <strain evidence="1">subsp. malaccensis</strain>
    </source>
</reference>
<evidence type="ECO:0000313" key="2">
    <source>
        <dbReference type="Proteomes" id="UP000012960"/>
    </source>
</evidence>